<name>A0A5B9DVD0_9GAMM</name>
<dbReference type="EMBL" id="CP042807">
    <property type="protein sequence ID" value="QEE23138.1"/>
    <property type="molecule type" value="Genomic_DNA"/>
</dbReference>
<organism evidence="2 3">
    <name type="scientific">Rhodanobacter glycinis</name>
    <dbReference type="NCBI Taxonomy" id="582702"/>
    <lineage>
        <taxon>Bacteria</taxon>
        <taxon>Pseudomonadati</taxon>
        <taxon>Pseudomonadota</taxon>
        <taxon>Gammaproteobacteria</taxon>
        <taxon>Lysobacterales</taxon>
        <taxon>Rhodanobacteraceae</taxon>
        <taxon>Rhodanobacter</taxon>
    </lineage>
</organism>
<sequence>MRSSVTNHDRRIHLLAIAVLWLFGGGVLLLTTLVPAHTALLGWAPLLWLLGAPLALLLTLEPALPLHLLAHWSRRHGRRLQTIRH</sequence>
<evidence type="ECO:0000313" key="2">
    <source>
        <dbReference type="EMBL" id="QEE23138.1"/>
    </source>
</evidence>
<dbReference type="AlphaFoldDB" id="A0A5B9DVD0"/>
<feature type="transmembrane region" description="Helical" evidence="1">
    <location>
        <begin position="12"/>
        <end position="34"/>
    </location>
</feature>
<evidence type="ECO:0000313" key="3">
    <source>
        <dbReference type="Proteomes" id="UP000321807"/>
    </source>
</evidence>
<protein>
    <submittedName>
        <fullName evidence="2">Uncharacterized protein</fullName>
    </submittedName>
</protein>
<gene>
    <name evidence="2" type="ORF">CS053_00470</name>
</gene>
<keyword evidence="1" id="KW-1133">Transmembrane helix</keyword>
<accession>A0A5B9DVD0</accession>
<dbReference type="KEGG" id="rgl:CS053_00470"/>
<dbReference type="Proteomes" id="UP000321807">
    <property type="component" value="Chromosome"/>
</dbReference>
<keyword evidence="1" id="KW-0812">Transmembrane</keyword>
<feature type="transmembrane region" description="Helical" evidence="1">
    <location>
        <begin position="46"/>
        <end position="70"/>
    </location>
</feature>
<proteinExistence type="predicted"/>
<keyword evidence="1" id="KW-0472">Membrane</keyword>
<reference evidence="2 3" key="1">
    <citation type="submission" date="2019-08" db="EMBL/GenBank/DDBJ databases">
        <title>Complete genome sequence of Rhodanobacter glycinis strain T01E-68 isolated from tomato root.</title>
        <authorList>
            <person name="Weon H.-Y."/>
            <person name="Lee S.A."/>
        </authorList>
    </citation>
    <scope>NUCLEOTIDE SEQUENCE [LARGE SCALE GENOMIC DNA]</scope>
    <source>
        <strain evidence="2 3">T01E-68</strain>
    </source>
</reference>
<dbReference type="RefSeq" id="WP_147625931.1">
    <property type="nucleotide sequence ID" value="NZ_CP042807.1"/>
</dbReference>
<evidence type="ECO:0000256" key="1">
    <source>
        <dbReference type="SAM" id="Phobius"/>
    </source>
</evidence>